<dbReference type="AlphaFoldDB" id="A0A9X4KVF6"/>
<dbReference type="Proteomes" id="UP001153404">
    <property type="component" value="Unassembled WGS sequence"/>
</dbReference>
<gene>
    <name evidence="1" type="ORF">OMP40_20265</name>
</gene>
<name>A0A9X4KVF6_9BACL</name>
<accession>A0A9X4KVF6</accession>
<evidence type="ECO:0000313" key="1">
    <source>
        <dbReference type="EMBL" id="MDG0811443.1"/>
    </source>
</evidence>
<comment type="caution">
    <text evidence="1">The sequence shown here is derived from an EMBL/GenBank/DDBJ whole genome shotgun (WGS) entry which is preliminary data.</text>
</comment>
<sequence>MVVGLFGCVSTRQRVCGVTRFSSSSMRSWKPSSIYVGTLTLIAPIW</sequence>
<protein>
    <submittedName>
        <fullName evidence="1">Uncharacterized protein</fullName>
    </submittedName>
</protein>
<proteinExistence type="predicted"/>
<keyword evidence="2" id="KW-1185">Reference proteome</keyword>
<dbReference type="EMBL" id="JAPDIA010000007">
    <property type="protein sequence ID" value="MDG0811443.1"/>
    <property type="molecule type" value="Genomic_DNA"/>
</dbReference>
<reference evidence="1" key="1">
    <citation type="submission" date="2022-10" db="EMBL/GenBank/DDBJ databases">
        <title>Comparative genomic analysis of Cohnella hashimotonis sp. nov., isolated from the International Space Station.</title>
        <authorList>
            <person name="Simpson A."/>
            <person name="Venkateswaran K."/>
        </authorList>
    </citation>
    <scope>NUCLEOTIDE SEQUENCE</scope>
    <source>
        <strain evidence="1">DSM 28161</strain>
    </source>
</reference>
<evidence type="ECO:0000313" key="2">
    <source>
        <dbReference type="Proteomes" id="UP001153404"/>
    </source>
</evidence>
<organism evidence="1 2">
    <name type="scientific">Cohnella rhizosphaerae</name>
    <dbReference type="NCBI Taxonomy" id="1457232"/>
    <lineage>
        <taxon>Bacteria</taxon>
        <taxon>Bacillati</taxon>
        <taxon>Bacillota</taxon>
        <taxon>Bacilli</taxon>
        <taxon>Bacillales</taxon>
        <taxon>Paenibacillaceae</taxon>
        <taxon>Cohnella</taxon>
    </lineage>
</organism>